<dbReference type="HOGENOM" id="CLU_054481_0_0_1"/>
<dbReference type="GO" id="GO:0008270">
    <property type="term" value="F:zinc ion binding"/>
    <property type="evidence" value="ECO:0007669"/>
    <property type="project" value="UniProtKB-KW"/>
</dbReference>
<evidence type="ECO:0000256" key="14">
    <source>
        <dbReference type="PROSITE-ProRule" id="PRU00047"/>
    </source>
</evidence>
<feature type="compositionally biased region" description="Low complexity" evidence="15">
    <location>
        <begin position="73"/>
        <end position="83"/>
    </location>
</feature>
<feature type="domain" description="CCHC-type" evidence="16">
    <location>
        <begin position="186"/>
        <end position="200"/>
    </location>
</feature>
<keyword evidence="9" id="KW-0862">Zinc</keyword>
<dbReference type="Gene3D" id="1.10.10.1440">
    <property type="entry name" value="PHAX RNA-binding domain"/>
    <property type="match status" value="1"/>
</dbReference>
<dbReference type="PROSITE" id="PS50158">
    <property type="entry name" value="ZF_CCHC"/>
    <property type="match status" value="1"/>
</dbReference>
<dbReference type="Pfam" id="PF13696">
    <property type="entry name" value="zf-CCHC_2"/>
    <property type="match status" value="2"/>
</dbReference>
<dbReference type="InterPro" id="IPR001878">
    <property type="entry name" value="Znf_CCHC"/>
</dbReference>
<keyword evidence="11" id="KW-0653">Protein transport</keyword>
<dbReference type="GO" id="GO:0005737">
    <property type="term" value="C:cytoplasm"/>
    <property type="evidence" value="ECO:0007669"/>
    <property type="project" value="UniProtKB-SubCell"/>
</dbReference>
<feature type="region of interest" description="Disordered" evidence="15">
    <location>
        <begin position="133"/>
        <end position="181"/>
    </location>
</feature>
<evidence type="ECO:0000256" key="11">
    <source>
        <dbReference type="ARBA" id="ARBA00022927"/>
    </source>
</evidence>
<name>A0A0D3ILD2_EMIH1</name>
<evidence type="ECO:0000256" key="10">
    <source>
        <dbReference type="ARBA" id="ARBA00022884"/>
    </source>
</evidence>
<evidence type="ECO:0000256" key="6">
    <source>
        <dbReference type="ARBA" id="ARBA00022490"/>
    </source>
</evidence>
<feature type="region of interest" description="Disordered" evidence="15">
    <location>
        <begin position="27"/>
        <end position="83"/>
    </location>
</feature>
<keyword evidence="5" id="KW-0813">Transport</keyword>
<evidence type="ECO:0000256" key="1">
    <source>
        <dbReference type="ARBA" id="ARBA00004123"/>
    </source>
</evidence>
<keyword evidence="18" id="KW-1185">Reference proteome</keyword>
<evidence type="ECO:0000256" key="5">
    <source>
        <dbReference type="ARBA" id="ARBA00022448"/>
    </source>
</evidence>
<proteinExistence type="inferred from homology"/>
<evidence type="ECO:0000256" key="8">
    <source>
        <dbReference type="ARBA" id="ARBA00022771"/>
    </source>
</evidence>
<evidence type="ECO:0000256" key="12">
    <source>
        <dbReference type="ARBA" id="ARBA00023242"/>
    </source>
</evidence>
<dbReference type="RefSeq" id="XP_005764496.1">
    <property type="nucleotide sequence ID" value="XM_005764439.1"/>
</dbReference>
<comment type="similarity">
    <text evidence="3">Belongs to the PHAX family.</text>
</comment>
<keyword evidence="6" id="KW-0963">Cytoplasm</keyword>
<keyword evidence="8 14" id="KW-0863">Zinc-finger</keyword>
<organism evidence="17 18">
    <name type="scientific">Emiliania huxleyi (strain CCMP1516)</name>
    <dbReference type="NCBI Taxonomy" id="280463"/>
    <lineage>
        <taxon>Eukaryota</taxon>
        <taxon>Haptista</taxon>
        <taxon>Haptophyta</taxon>
        <taxon>Prymnesiophyceae</taxon>
        <taxon>Isochrysidales</taxon>
        <taxon>Noelaerhabdaceae</taxon>
        <taxon>Emiliania</taxon>
    </lineage>
</organism>
<reference evidence="17" key="2">
    <citation type="submission" date="2024-10" db="UniProtKB">
        <authorList>
            <consortium name="EnsemblProtists"/>
        </authorList>
    </citation>
    <scope>IDENTIFICATION</scope>
</reference>
<evidence type="ECO:0000256" key="7">
    <source>
        <dbReference type="ARBA" id="ARBA00022723"/>
    </source>
</evidence>
<evidence type="ECO:0000256" key="3">
    <source>
        <dbReference type="ARBA" id="ARBA00006094"/>
    </source>
</evidence>
<dbReference type="eggNOG" id="KOG3948">
    <property type="taxonomic scope" value="Eukaryota"/>
</dbReference>
<protein>
    <recommendedName>
        <fullName evidence="4">Phosphorylated adapter RNA export protein</fullName>
    </recommendedName>
    <alternativeName>
        <fullName evidence="13">RNA U small nuclear RNA export adapter protein</fullName>
    </alternativeName>
</protein>
<dbReference type="PANTHER" id="PTHR13135:SF0">
    <property type="entry name" value="PHOSPHORYLATED ADAPTER RNA EXPORT PROTEIN"/>
    <property type="match status" value="1"/>
</dbReference>
<dbReference type="SMART" id="SM00343">
    <property type="entry name" value="ZnF_C2HC"/>
    <property type="match status" value="3"/>
</dbReference>
<evidence type="ECO:0000259" key="16">
    <source>
        <dbReference type="PROSITE" id="PS50158"/>
    </source>
</evidence>
<keyword evidence="7" id="KW-0479">Metal-binding</keyword>
<evidence type="ECO:0000256" key="2">
    <source>
        <dbReference type="ARBA" id="ARBA00004496"/>
    </source>
</evidence>
<dbReference type="AlphaFoldDB" id="A0A0D3ILD2"/>
<sequence>MAASLTSLVADLEEVAHPLGGMAFERTAVTRNDRPQRPLLDYDVPGEERGADGAAAVAGDAAGGGEQGERESGTSAASAASAGGRKSFVRSLSDFGAVGELTVQMHTEAVPYGLSTAAGGGYEALLSDFAKHSAEKRQAKPARAPAPAGGGSRRPAVGREARGGPRGGPRGGTARGSEVPPESYVCHNCRQPGHWIANCPLPRQSKRPRDDAICNVPGHFVADCPLAPRERAAERPPPPPGYVCRKCNQSGHWVELCQLRGHHNPAPAVPPVTPSAESAEVGRDIAEALEEAEEEAVEQICRLVEVLGEEACRGLLVQAWQVEENGGLLRTDGSGQRRTPGGVFLWLVKQQATPEQRARVWPKAGQETPATAK</sequence>
<dbReference type="InterPro" id="IPR019385">
    <property type="entry name" value="PHAX_RNA-binding_domain"/>
</dbReference>
<dbReference type="GeneID" id="17258368"/>
<comment type="subcellular location">
    <subcellularLocation>
        <location evidence="2">Cytoplasm</location>
    </subcellularLocation>
    <subcellularLocation>
        <location evidence="1">Nucleus</location>
    </subcellularLocation>
</comment>
<dbReference type="GO" id="GO:0005634">
    <property type="term" value="C:nucleus"/>
    <property type="evidence" value="ECO:0007669"/>
    <property type="project" value="UniProtKB-SubCell"/>
</dbReference>
<evidence type="ECO:0000256" key="9">
    <source>
        <dbReference type="ARBA" id="ARBA00022833"/>
    </source>
</evidence>
<accession>A0A0D3ILD2</accession>
<evidence type="ECO:0000256" key="4">
    <source>
        <dbReference type="ARBA" id="ARBA00016856"/>
    </source>
</evidence>
<dbReference type="Gene3D" id="4.10.60.10">
    <property type="entry name" value="Zinc finger, CCHC-type"/>
    <property type="match status" value="2"/>
</dbReference>
<dbReference type="KEGG" id="ehx:EMIHUDRAFT_213817"/>
<keyword evidence="12" id="KW-0539">Nucleus</keyword>
<dbReference type="InterPro" id="IPR038092">
    <property type="entry name" value="PHAX_RNA-binding_sf"/>
</dbReference>
<evidence type="ECO:0000313" key="17">
    <source>
        <dbReference type="EnsemblProtists" id="EOD12067"/>
    </source>
</evidence>
<keyword evidence="10" id="KW-0694">RNA-binding</keyword>
<dbReference type="Pfam" id="PF10258">
    <property type="entry name" value="PHAX_RNA-bd"/>
    <property type="match status" value="1"/>
</dbReference>
<dbReference type="STRING" id="2903.R1BQV3"/>
<reference evidence="18" key="1">
    <citation type="journal article" date="2013" name="Nature">
        <title>Pan genome of the phytoplankton Emiliania underpins its global distribution.</title>
        <authorList>
            <person name="Read B.A."/>
            <person name="Kegel J."/>
            <person name="Klute M.J."/>
            <person name="Kuo A."/>
            <person name="Lefebvre S.C."/>
            <person name="Maumus F."/>
            <person name="Mayer C."/>
            <person name="Miller J."/>
            <person name="Monier A."/>
            <person name="Salamov A."/>
            <person name="Young J."/>
            <person name="Aguilar M."/>
            <person name="Claverie J.M."/>
            <person name="Frickenhaus S."/>
            <person name="Gonzalez K."/>
            <person name="Herman E.K."/>
            <person name="Lin Y.C."/>
            <person name="Napier J."/>
            <person name="Ogata H."/>
            <person name="Sarno A.F."/>
            <person name="Shmutz J."/>
            <person name="Schroeder D."/>
            <person name="de Vargas C."/>
            <person name="Verret F."/>
            <person name="von Dassow P."/>
            <person name="Valentin K."/>
            <person name="Van de Peer Y."/>
            <person name="Wheeler G."/>
            <person name="Dacks J.B."/>
            <person name="Delwiche C.F."/>
            <person name="Dyhrman S.T."/>
            <person name="Glockner G."/>
            <person name="John U."/>
            <person name="Richards T."/>
            <person name="Worden A.Z."/>
            <person name="Zhang X."/>
            <person name="Grigoriev I.V."/>
            <person name="Allen A.E."/>
            <person name="Bidle K."/>
            <person name="Borodovsky M."/>
            <person name="Bowler C."/>
            <person name="Brownlee C."/>
            <person name="Cock J.M."/>
            <person name="Elias M."/>
            <person name="Gladyshev V.N."/>
            <person name="Groth M."/>
            <person name="Guda C."/>
            <person name="Hadaegh A."/>
            <person name="Iglesias-Rodriguez M.D."/>
            <person name="Jenkins J."/>
            <person name="Jones B.M."/>
            <person name="Lawson T."/>
            <person name="Leese F."/>
            <person name="Lindquist E."/>
            <person name="Lobanov A."/>
            <person name="Lomsadze A."/>
            <person name="Malik S.B."/>
            <person name="Marsh M.E."/>
            <person name="Mackinder L."/>
            <person name="Mock T."/>
            <person name="Mueller-Roeber B."/>
            <person name="Pagarete A."/>
            <person name="Parker M."/>
            <person name="Probert I."/>
            <person name="Quesneville H."/>
            <person name="Raines C."/>
            <person name="Rensing S.A."/>
            <person name="Riano-Pachon D.M."/>
            <person name="Richier S."/>
            <person name="Rokitta S."/>
            <person name="Shiraiwa Y."/>
            <person name="Soanes D.M."/>
            <person name="van der Giezen M."/>
            <person name="Wahlund T.M."/>
            <person name="Williams B."/>
            <person name="Wilson W."/>
            <person name="Wolfe G."/>
            <person name="Wurch L.L."/>
        </authorList>
    </citation>
    <scope>NUCLEOTIDE SEQUENCE</scope>
</reference>
<evidence type="ECO:0000313" key="18">
    <source>
        <dbReference type="Proteomes" id="UP000013827"/>
    </source>
</evidence>
<dbReference type="InterPro" id="IPR025829">
    <property type="entry name" value="Zn_knuckle_CX2CX3GHX4C"/>
</dbReference>
<dbReference type="InterPro" id="IPR039047">
    <property type="entry name" value="PHAX"/>
</dbReference>
<dbReference type="GO" id="GO:0003723">
    <property type="term" value="F:RNA binding"/>
    <property type="evidence" value="ECO:0007669"/>
    <property type="project" value="UniProtKB-KW"/>
</dbReference>
<dbReference type="SUPFAM" id="SSF57756">
    <property type="entry name" value="Retrovirus zinc finger-like domains"/>
    <property type="match status" value="1"/>
</dbReference>
<dbReference type="InterPro" id="IPR036875">
    <property type="entry name" value="Znf_CCHC_sf"/>
</dbReference>
<dbReference type="PANTHER" id="PTHR13135">
    <property type="entry name" value="CYTOSOLIC RESINIFERATOXIN BINDING PROTEIN RBP-26"/>
    <property type="match status" value="1"/>
</dbReference>
<dbReference type="GO" id="GO:0015031">
    <property type="term" value="P:protein transport"/>
    <property type="evidence" value="ECO:0007669"/>
    <property type="project" value="UniProtKB-KW"/>
</dbReference>
<dbReference type="Proteomes" id="UP000013827">
    <property type="component" value="Unassembled WGS sequence"/>
</dbReference>
<evidence type="ECO:0000256" key="13">
    <source>
        <dbReference type="ARBA" id="ARBA00030834"/>
    </source>
</evidence>
<dbReference type="EnsemblProtists" id="EOD12067">
    <property type="protein sequence ID" value="EOD12067"/>
    <property type="gene ID" value="EMIHUDRAFT_213817"/>
</dbReference>
<dbReference type="GO" id="GO:0006408">
    <property type="term" value="P:snRNA export from nucleus"/>
    <property type="evidence" value="ECO:0007669"/>
    <property type="project" value="InterPro"/>
</dbReference>
<feature type="compositionally biased region" description="Gly residues" evidence="15">
    <location>
        <begin position="164"/>
        <end position="174"/>
    </location>
</feature>
<dbReference type="PaxDb" id="2903-EOD12067"/>
<evidence type="ECO:0000256" key="15">
    <source>
        <dbReference type="SAM" id="MobiDB-lite"/>
    </source>
</evidence>